<dbReference type="Proteomes" id="UP000240916">
    <property type="component" value="Segment"/>
</dbReference>
<gene>
    <name evidence="1" type="ORF">SEA_SUPERPHIKIMAN_98</name>
</gene>
<accession>A0A2D2W424</accession>
<proteinExistence type="predicted"/>
<name>A0A2D2W424_9CAUD</name>
<evidence type="ECO:0000313" key="2">
    <source>
        <dbReference type="Proteomes" id="UP000240916"/>
    </source>
</evidence>
<reference evidence="1 2" key="1">
    <citation type="submission" date="2017-09" db="EMBL/GenBank/DDBJ databases">
        <authorList>
            <person name="Pradhan P."/>
            <person name="Aluri L.S."/>
            <person name="Anandarajan D."/>
            <person name="Beiriger J.C."/>
            <person name="Bethamcharla R."/>
            <person name="Betini N."/>
            <person name="Bhatt S.D."/>
            <person name="Chengalvala S."/>
            <person name="Cox N.E."/>
            <person name="Delvadia B.P."/>
            <person name="Desai A.S."/>
            <person name="Devaney A.M."/>
            <person name="Doyle B.K."/>
            <person name="Edgerton A.O."/>
            <person name="Erlich M.C."/>
            <person name="Fitzpatrick K.C."/>
            <person name="Gajjar E.A."/>
            <person name="Ganguly A."/>
            <person name="Gill R.S."/>
            <person name="Goldman M.G."/>
            <person name="Good P.M."/>
            <person name="Gupta N."/>
            <person name="Haddad L.M."/>
            <person name="Han E.J."/>
            <person name="Jain S."/>
            <person name="Jiang A."/>
            <person name="Jurgielewicz A.D."/>
            <person name="Kainth D.K."/>
            <person name="Karam J.M."/>
            <person name="Kodavatiganti M."/>
            <person name="Kriete S.J."/>
            <person name="MacDonald C.E."/>
            <person name="Maret J.P."/>
            <person name="Mathew A.E."/>
            <person name="Nako S."/>
            <person name="Natrajan M."/>
            <person name="Nishu N.M."/>
            <person name="Parikh A."/>
            <person name="Patel N."/>
            <person name="Patel P.D."/>
            <person name="Patel S."/>
            <person name="Patra K."/>
            <person name="Pumpuckdee D."/>
            <person name="Rai K."/>
            <person name="Ramanathan A."/>
            <person name="Sarkar A."/>
            <person name="Schaffer B.L."/>
            <person name="Shah P."/>
            <person name="Tata R.K."/>
            <person name="Tawfik A.H."/>
            <person name="Thuremella B.T."/>
            <person name="Toma J."/>
            <person name="Tran T.L."/>
            <person name="Veera S."/>
            <person name="Vemulapalli V.K."/>
            <person name="Vidas T.V."/>
            <person name="Vieira K.S."/>
            <person name="Vijayakumar G."/>
            <person name="Walor T.A."/>
            <person name="White C.R."/>
            <person name="Wong B.M."/>
            <person name="Zhao Sl."/>
            <person name="McDonald M.T."/>
            <person name="Dalia R."/>
            <person name="Little J.L."/>
            <person name="Gurney S.M.R."/>
            <person name="Bollivar D.W."/>
            <person name="Garlena R.A."/>
            <person name="Russell D.A."/>
            <person name="Pope W.H."/>
            <person name="Jacobs-Sera D."/>
            <person name="Hendrix R.W."/>
            <person name="Hatfull G.F."/>
        </authorList>
    </citation>
    <scope>NUCLEOTIDE SEQUENCE [LARGE SCALE GENOMIC DNA]</scope>
</reference>
<organism evidence="1 2">
    <name type="scientific">Mycobacterium phage Superphikiman</name>
    <dbReference type="NCBI Taxonomy" id="2041551"/>
    <lineage>
        <taxon>Viruses</taxon>
        <taxon>Duplodnaviria</taxon>
        <taxon>Heunggongvirae</taxon>
        <taxon>Uroviricota</taxon>
        <taxon>Caudoviricetes</taxon>
        <taxon>Omegavirus</taxon>
        <taxon>Omegavirus courthouse</taxon>
    </lineage>
</organism>
<evidence type="ECO:0000313" key="1">
    <source>
        <dbReference type="EMBL" id="ATS92940.1"/>
    </source>
</evidence>
<dbReference type="EMBL" id="MF919534">
    <property type="protein sequence ID" value="ATS92940.1"/>
    <property type="molecule type" value="Genomic_DNA"/>
</dbReference>
<sequence>MRTSRGESSRLVLAECRFLPAIFCTQNQGGSPMLGRFTEDQQVLLACYWALSDAHPPHKGELRKMFRSKVDTSTAEHAVISARRAEDFHIGIAGALTELSKATQKYPRYAFDRFRRGTGVPNHRKVRVRDN</sequence>
<protein>
    <submittedName>
        <fullName evidence="1">Uncharacterized protein</fullName>
    </submittedName>
</protein>